<keyword evidence="7 11" id="KW-0378">Hydrolase</keyword>
<evidence type="ECO:0000256" key="11">
    <source>
        <dbReference type="PROSITE-ProRule" id="PRU01240"/>
    </source>
</evidence>
<dbReference type="InterPro" id="IPR000209">
    <property type="entry name" value="Peptidase_S8/S53_dom"/>
</dbReference>
<dbReference type="GO" id="GO:0004252">
    <property type="term" value="F:serine-type endopeptidase activity"/>
    <property type="evidence" value="ECO:0007669"/>
    <property type="project" value="UniProtKB-UniRule"/>
</dbReference>
<dbReference type="InterPro" id="IPR036852">
    <property type="entry name" value="Peptidase_S8/S53_dom_sf"/>
</dbReference>
<dbReference type="Proteomes" id="UP000318138">
    <property type="component" value="Chromosome"/>
</dbReference>
<dbReference type="InterPro" id="IPR037045">
    <property type="entry name" value="S8pro/Inhibitor_I9_sf"/>
</dbReference>
<evidence type="ECO:0000313" key="14">
    <source>
        <dbReference type="EMBL" id="QKS73355.1"/>
    </source>
</evidence>
<feature type="active site" description="Charge relay system" evidence="10 11">
    <location>
        <position position="109"/>
    </location>
</feature>
<dbReference type="GO" id="GO:0005576">
    <property type="term" value="C:extracellular region"/>
    <property type="evidence" value="ECO:0007669"/>
    <property type="project" value="UniProtKB-SubCell"/>
</dbReference>
<comment type="subcellular location">
    <subcellularLocation>
        <location evidence="2">Secreted</location>
    </subcellularLocation>
</comment>
<dbReference type="GO" id="GO:0046872">
    <property type="term" value="F:metal ion binding"/>
    <property type="evidence" value="ECO:0007669"/>
    <property type="project" value="UniProtKB-KW"/>
</dbReference>
<dbReference type="CDD" id="cd07477">
    <property type="entry name" value="Peptidases_S8_Subtilisin_subset"/>
    <property type="match status" value="1"/>
</dbReference>
<dbReference type="GO" id="GO:0006508">
    <property type="term" value="P:proteolysis"/>
    <property type="evidence" value="ECO:0007669"/>
    <property type="project" value="UniProtKB-KW"/>
</dbReference>
<evidence type="ECO:0000256" key="7">
    <source>
        <dbReference type="ARBA" id="ARBA00022801"/>
    </source>
</evidence>
<dbReference type="InterPro" id="IPR034202">
    <property type="entry name" value="Subtilisin_Carlsberg-like"/>
</dbReference>
<organism evidence="14 15">
    <name type="scientific">Paenalkalicoccus suaedae</name>
    <dbReference type="NCBI Taxonomy" id="2592382"/>
    <lineage>
        <taxon>Bacteria</taxon>
        <taxon>Bacillati</taxon>
        <taxon>Bacillota</taxon>
        <taxon>Bacilli</taxon>
        <taxon>Bacillales</taxon>
        <taxon>Bacillaceae</taxon>
        <taxon>Paenalkalicoccus</taxon>
    </lineage>
</organism>
<dbReference type="PROSITE" id="PS51892">
    <property type="entry name" value="SUBTILASE"/>
    <property type="match status" value="1"/>
</dbReference>
<dbReference type="PROSITE" id="PS00138">
    <property type="entry name" value="SUBTILASE_SER"/>
    <property type="match status" value="1"/>
</dbReference>
<keyword evidence="6" id="KW-0479">Metal-binding</keyword>
<dbReference type="KEGG" id="psua:FLK61_40795"/>
<protein>
    <submittedName>
        <fullName evidence="14">S8 family peptidase</fullName>
    </submittedName>
</protein>
<feature type="active site" description="Charge relay system" evidence="10 11">
    <location>
        <position position="145"/>
    </location>
</feature>
<evidence type="ECO:0000256" key="9">
    <source>
        <dbReference type="ARBA" id="ARBA00022837"/>
    </source>
</evidence>
<evidence type="ECO:0000256" key="2">
    <source>
        <dbReference type="ARBA" id="ARBA00004613"/>
    </source>
</evidence>
<dbReference type="Gene3D" id="3.40.50.200">
    <property type="entry name" value="Peptidase S8/S53 domain"/>
    <property type="match status" value="1"/>
</dbReference>
<dbReference type="PANTHER" id="PTHR43806:SF11">
    <property type="entry name" value="CEREVISIN-RELATED"/>
    <property type="match status" value="1"/>
</dbReference>
<evidence type="ECO:0000256" key="12">
    <source>
        <dbReference type="RuleBase" id="RU003355"/>
    </source>
</evidence>
<dbReference type="PANTHER" id="PTHR43806">
    <property type="entry name" value="PEPTIDASE S8"/>
    <property type="match status" value="1"/>
</dbReference>
<dbReference type="InterPro" id="IPR022398">
    <property type="entry name" value="Peptidase_S8_His-AS"/>
</dbReference>
<keyword evidence="4" id="KW-0964">Secreted</keyword>
<evidence type="ECO:0000256" key="10">
    <source>
        <dbReference type="PIRSR" id="PIRSR615500-1"/>
    </source>
</evidence>
<evidence type="ECO:0000256" key="6">
    <source>
        <dbReference type="ARBA" id="ARBA00022723"/>
    </source>
</evidence>
<keyword evidence="15" id="KW-1185">Reference proteome</keyword>
<dbReference type="InterPro" id="IPR023827">
    <property type="entry name" value="Peptidase_S8_Asp-AS"/>
</dbReference>
<dbReference type="SUPFAM" id="SSF54897">
    <property type="entry name" value="Protease propeptides/inhibitors"/>
    <property type="match status" value="1"/>
</dbReference>
<evidence type="ECO:0000313" key="15">
    <source>
        <dbReference type="Proteomes" id="UP000318138"/>
    </source>
</evidence>
<dbReference type="Pfam" id="PF00082">
    <property type="entry name" value="Peptidase_S8"/>
    <property type="match status" value="1"/>
</dbReference>
<evidence type="ECO:0000256" key="5">
    <source>
        <dbReference type="ARBA" id="ARBA00022670"/>
    </source>
</evidence>
<comment type="similarity">
    <text evidence="3 11 12">Belongs to the peptidase S8 family.</text>
</comment>
<dbReference type="SUPFAM" id="SSF52743">
    <property type="entry name" value="Subtilisin-like"/>
    <property type="match status" value="1"/>
</dbReference>
<keyword evidence="8 11" id="KW-0720">Serine protease</keyword>
<evidence type="ECO:0000256" key="3">
    <source>
        <dbReference type="ARBA" id="ARBA00011073"/>
    </source>
</evidence>
<dbReference type="AlphaFoldDB" id="A0A859FKM1"/>
<proteinExistence type="inferred from homology"/>
<evidence type="ECO:0000256" key="1">
    <source>
        <dbReference type="ARBA" id="ARBA00001913"/>
    </source>
</evidence>
<gene>
    <name evidence="14" type="ORF">FLK61_40795</name>
</gene>
<name>A0A859FKM1_9BACI</name>
<sequence>MLPTYVGAAEEYDEYIVQFKGNAANGLLNAFGIEEDQVIHEFDLLPVYQLELTDDQADALLGHPQVKALEDNAEVQKLGQVPYGVTRVQGVTAQNAGFNGNGIRVAVLDTGIDRSHPDLQANVRGGYSVFTDVANRDPYFDGDGHGTHVAGTVAAARNGVGVIGVAPNASLYAVKVLNNNGSGSLAGIAQGIEWSVNNNMNVINMSLGSSQGSSILQAYTDLAYQRGILVVAAAGNSGNAAGNTDTVNFPARYSSAMAVAATDQNNRRGSFSSTGPTVEISAPGVGVLSTLPGNRYGSLNGTSMAAPHVAGVAAQVWQAKPNLSNVQLRQLLNSTATPLGSSFQYGSGLVQSANAINR</sequence>
<dbReference type="PROSITE" id="PS00137">
    <property type="entry name" value="SUBTILASE_HIS"/>
    <property type="match status" value="1"/>
</dbReference>
<feature type="domain" description="Peptidase S8/S53" evidence="13">
    <location>
        <begin position="100"/>
        <end position="348"/>
    </location>
</feature>
<dbReference type="Gene3D" id="3.30.70.80">
    <property type="entry name" value="Peptidase S8 propeptide/proteinase inhibitor I9"/>
    <property type="match status" value="1"/>
</dbReference>
<dbReference type="InterPro" id="IPR015500">
    <property type="entry name" value="Peptidase_S8_subtilisin-rel"/>
</dbReference>
<accession>A0A859FKM1</accession>
<reference evidence="15" key="1">
    <citation type="submission" date="2019-07" db="EMBL/GenBank/DDBJ databases">
        <title>Bacillus alkalisoli sp. nov. isolated from saline soil.</title>
        <authorList>
            <person name="Sun J.-Q."/>
            <person name="Xu L."/>
        </authorList>
    </citation>
    <scope>NUCLEOTIDE SEQUENCE [LARGE SCALE GENOMIC DNA]</scope>
    <source>
        <strain evidence="15">M4U3P1</strain>
    </source>
</reference>
<dbReference type="PRINTS" id="PR00723">
    <property type="entry name" value="SUBTILISIN"/>
</dbReference>
<evidence type="ECO:0000256" key="8">
    <source>
        <dbReference type="ARBA" id="ARBA00022825"/>
    </source>
</evidence>
<feature type="active site" description="Charge relay system" evidence="10 11">
    <location>
        <position position="303"/>
    </location>
</feature>
<dbReference type="PROSITE" id="PS00136">
    <property type="entry name" value="SUBTILASE_ASP"/>
    <property type="match status" value="1"/>
</dbReference>
<dbReference type="InterPro" id="IPR023828">
    <property type="entry name" value="Peptidase_S8_Ser-AS"/>
</dbReference>
<keyword evidence="5 11" id="KW-0645">Protease</keyword>
<dbReference type="InterPro" id="IPR050131">
    <property type="entry name" value="Peptidase_S8_subtilisin-like"/>
</dbReference>
<comment type="cofactor">
    <cofactor evidence="1">
        <name>Ca(2+)</name>
        <dbReference type="ChEBI" id="CHEBI:29108"/>
    </cofactor>
</comment>
<evidence type="ECO:0000256" key="4">
    <source>
        <dbReference type="ARBA" id="ARBA00022525"/>
    </source>
</evidence>
<evidence type="ECO:0000259" key="13">
    <source>
        <dbReference type="Pfam" id="PF00082"/>
    </source>
</evidence>
<keyword evidence="9" id="KW-0106">Calcium</keyword>
<dbReference type="EMBL" id="CP041372">
    <property type="protein sequence ID" value="QKS73355.1"/>
    <property type="molecule type" value="Genomic_DNA"/>
</dbReference>